<dbReference type="AlphaFoldDB" id="A0A250F2B7"/>
<evidence type="ECO:0000313" key="3">
    <source>
        <dbReference type="Proteomes" id="UP000217334"/>
    </source>
</evidence>
<reference evidence="3" key="1">
    <citation type="submission" date="2017-06" db="EMBL/GenBank/DDBJ databases">
        <title>Capnocytophaga spp. assemblies.</title>
        <authorList>
            <person name="Gulvik C.A."/>
        </authorList>
    </citation>
    <scope>NUCLEOTIDE SEQUENCE [LARGE SCALE GENOMIC DNA]</scope>
    <source>
        <strain evidence="3">H4486</strain>
    </source>
</reference>
<feature type="transmembrane region" description="Helical" evidence="1">
    <location>
        <begin position="34"/>
        <end position="52"/>
    </location>
</feature>
<keyword evidence="1" id="KW-0472">Membrane</keyword>
<keyword evidence="1" id="KW-1133">Transmembrane helix</keyword>
<organism evidence="2 3">
    <name type="scientific">Capnocytophaga sputigena</name>
    <dbReference type="NCBI Taxonomy" id="1019"/>
    <lineage>
        <taxon>Bacteria</taxon>
        <taxon>Pseudomonadati</taxon>
        <taxon>Bacteroidota</taxon>
        <taxon>Flavobacteriia</taxon>
        <taxon>Flavobacteriales</taxon>
        <taxon>Flavobacteriaceae</taxon>
        <taxon>Capnocytophaga</taxon>
    </lineage>
</organism>
<keyword evidence="1" id="KW-0812">Transmembrane</keyword>
<protein>
    <submittedName>
        <fullName evidence="2">Uncharacterized protein</fullName>
    </submittedName>
</protein>
<proteinExistence type="predicted"/>
<gene>
    <name evidence="2" type="ORF">CGC59_05940</name>
</gene>
<accession>A0A250F2B7</accession>
<evidence type="ECO:0000256" key="1">
    <source>
        <dbReference type="SAM" id="Phobius"/>
    </source>
</evidence>
<sequence length="59" mass="6884">MNPRKPILIITMLLLALGYTIYAVIEYLYNQAKIAPFLSGVLFVILFSKLYFDTKKERK</sequence>
<dbReference type="Proteomes" id="UP000217334">
    <property type="component" value="Chromosome"/>
</dbReference>
<name>A0A250F2B7_CAPSP</name>
<dbReference type="EMBL" id="CP022383">
    <property type="protein sequence ID" value="ATA79251.1"/>
    <property type="molecule type" value="Genomic_DNA"/>
</dbReference>
<evidence type="ECO:0000313" key="2">
    <source>
        <dbReference type="EMBL" id="ATA79251.1"/>
    </source>
</evidence>
<feature type="transmembrane region" description="Helical" evidence="1">
    <location>
        <begin position="7"/>
        <end position="28"/>
    </location>
</feature>